<proteinExistence type="predicted"/>
<organism evidence="1 2">
    <name type="scientific">Paxillus rubicundulus Ve08.2h10</name>
    <dbReference type="NCBI Taxonomy" id="930991"/>
    <lineage>
        <taxon>Eukaryota</taxon>
        <taxon>Fungi</taxon>
        <taxon>Dikarya</taxon>
        <taxon>Basidiomycota</taxon>
        <taxon>Agaricomycotina</taxon>
        <taxon>Agaricomycetes</taxon>
        <taxon>Agaricomycetidae</taxon>
        <taxon>Boletales</taxon>
        <taxon>Paxilineae</taxon>
        <taxon>Paxillaceae</taxon>
        <taxon>Paxillus</taxon>
    </lineage>
</organism>
<dbReference type="Proteomes" id="UP000054538">
    <property type="component" value="Unassembled WGS sequence"/>
</dbReference>
<evidence type="ECO:0000313" key="2">
    <source>
        <dbReference type="Proteomes" id="UP000054538"/>
    </source>
</evidence>
<sequence>MEMEMDVSLWGLVVKLAQKALLVWVFPFTTNISWPHRWSASLLRLPWEGRGVHQDRGYISEE</sequence>
<reference evidence="2" key="2">
    <citation type="submission" date="2015-01" db="EMBL/GenBank/DDBJ databases">
        <title>Evolutionary Origins and Diversification of the Mycorrhizal Mutualists.</title>
        <authorList>
            <consortium name="DOE Joint Genome Institute"/>
            <consortium name="Mycorrhizal Genomics Consortium"/>
            <person name="Kohler A."/>
            <person name="Kuo A."/>
            <person name="Nagy L.G."/>
            <person name="Floudas D."/>
            <person name="Copeland A."/>
            <person name="Barry K.W."/>
            <person name="Cichocki N."/>
            <person name="Veneault-Fourrey C."/>
            <person name="LaButti K."/>
            <person name="Lindquist E.A."/>
            <person name="Lipzen A."/>
            <person name="Lundell T."/>
            <person name="Morin E."/>
            <person name="Murat C."/>
            <person name="Riley R."/>
            <person name="Ohm R."/>
            <person name="Sun H."/>
            <person name="Tunlid A."/>
            <person name="Henrissat B."/>
            <person name="Grigoriev I.V."/>
            <person name="Hibbett D.S."/>
            <person name="Martin F."/>
        </authorList>
    </citation>
    <scope>NUCLEOTIDE SEQUENCE [LARGE SCALE GENOMIC DNA]</scope>
    <source>
        <strain evidence="2">Ve08.2h10</strain>
    </source>
</reference>
<accession>A0A0D0DBF7</accession>
<dbReference type="EMBL" id="KN828719">
    <property type="protein sequence ID" value="KIK74590.1"/>
    <property type="molecule type" value="Genomic_DNA"/>
</dbReference>
<dbReference type="AlphaFoldDB" id="A0A0D0DBF7"/>
<gene>
    <name evidence="1" type="ORF">PAXRUDRAFT_19715</name>
</gene>
<protein>
    <submittedName>
        <fullName evidence="1">Uncharacterized protein</fullName>
    </submittedName>
</protein>
<name>A0A0D0DBF7_9AGAM</name>
<keyword evidence="2" id="KW-1185">Reference proteome</keyword>
<dbReference type="InParanoid" id="A0A0D0DBF7"/>
<reference evidence="1 2" key="1">
    <citation type="submission" date="2014-04" db="EMBL/GenBank/DDBJ databases">
        <authorList>
            <consortium name="DOE Joint Genome Institute"/>
            <person name="Kuo A."/>
            <person name="Kohler A."/>
            <person name="Jargeat P."/>
            <person name="Nagy L.G."/>
            <person name="Floudas D."/>
            <person name="Copeland A."/>
            <person name="Barry K.W."/>
            <person name="Cichocki N."/>
            <person name="Veneault-Fourrey C."/>
            <person name="LaButti K."/>
            <person name="Lindquist E.A."/>
            <person name="Lipzen A."/>
            <person name="Lundell T."/>
            <person name="Morin E."/>
            <person name="Murat C."/>
            <person name="Sun H."/>
            <person name="Tunlid A."/>
            <person name="Henrissat B."/>
            <person name="Grigoriev I.V."/>
            <person name="Hibbett D.S."/>
            <person name="Martin F."/>
            <person name="Nordberg H.P."/>
            <person name="Cantor M.N."/>
            <person name="Hua S.X."/>
        </authorList>
    </citation>
    <scope>NUCLEOTIDE SEQUENCE [LARGE SCALE GENOMIC DNA]</scope>
    <source>
        <strain evidence="1 2">Ve08.2h10</strain>
    </source>
</reference>
<dbReference type="HOGENOM" id="CLU_2904854_0_0_1"/>
<evidence type="ECO:0000313" key="1">
    <source>
        <dbReference type="EMBL" id="KIK74590.1"/>
    </source>
</evidence>